<evidence type="ECO:0000256" key="1">
    <source>
        <dbReference type="ARBA" id="ARBA00010552"/>
    </source>
</evidence>
<dbReference type="InterPro" id="IPR006175">
    <property type="entry name" value="YjgF/YER057c/UK114"/>
</dbReference>
<dbReference type="InterPro" id="IPR035959">
    <property type="entry name" value="RutC-like_sf"/>
</dbReference>
<dbReference type="SUPFAM" id="SSF55298">
    <property type="entry name" value="YjgF-like"/>
    <property type="match status" value="1"/>
</dbReference>
<dbReference type="PANTHER" id="PTHR11803">
    <property type="entry name" value="2-IMINOBUTANOATE/2-IMINOPROPANOATE DEAMINASE RIDA"/>
    <property type="match status" value="1"/>
</dbReference>
<dbReference type="Pfam" id="PF01042">
    <property type="entry name" value="Ribonuc_L-PSP"/>
    <property type="match status" value="1"/>
</dbReference>
<comment type="caution">
    <text evidence="2">The sequence shown here is derived from an EMBL/GenBank/DDBJ whole genome shotgun (WGS) entry which is preliminary data.</text>
</comment>
<dbReference type="Gene3D" id="3.30.1330.40">
    <property type="entry name" value="RutC-like"/>
    <property type="match status" value="1"/>
</dbReference>
<comment type="similarity">
    <text evidence="1">Belongs to the RutC family.</text>
</comment>
<accession>A0ABP4UT27</accession>
<reference evidence="3" key="1">
    <citation type="journal article" date="2019" name="Int. J. Syst. Evol. Microbiol.">
        <title>The Global Catalogue of Microorganisms (GCM) 10K type strain sequencing project: providing services to taxonomists for standard genome sequencing and annotation.</title>
        <authorList>
            <consortium name="The Broad Institute Genomics Platform"/>
            <consortium name="The Broad Institute Genome Sequencing Center for Infectious Disease"/>
            <person name="Wu L."/>
            <person name="Ma J."/>
        </authorList>
    </citation>
    <scope>NUCLEOTIDE SEQUENCE [LARGE SCALE GENOMIC DNA]</scope>
    <source>
        <strain evidence="3">JCM 15589</strain>
    </source>
</reference>
<dbReference type="EMBL" id="BAAAPM010000002">
    <property type="protein sequence ID" value="GAA1711081.1"/>
    <property type="molecule type" value="Genomic_DNA"/>
</dbReference>
<keyword evidence="3" id="KW-1185">Reference proteome</keyword>
<dbReference type="RefSeq" id="WP_344245174.1">
    <property type="nucleotide sequence ID" value="NZ_BAAAPM010000002.1"/>
</dbReference>
<dbReference type="Proteomes" id="UP001501138">
    <property type="component" value="Unassembled WGS sequence"/>
</dbReference>
<sequence>MPVQLLNPPALPQPDVYAQVSVAEGTRLVFVSGQVARDADGSPVGPGDLAAQAEQAYANVHAAVTAAGGSFADIAKLTVYVVDWEPAKMAQLGAGAVRAAERLGFDLVRPITLLGVAALGEPDLLIEVEAVAVLP</sequence>
<evidence type="ECO:0000313" key="3">
    <source>
        <dbReference type="Proteomes" id="UP001501138"/>
    </source>
</evidence>
<organism evidence="2 3">
    <name type="scientific">Isoptericola hypogeus</name>
    <dbReference type="NCBI Taxonomy" id="300179"/>
    <lineage>
        <taxon>Bacteria</taxon>
        <taxon>Bacillati</taxon>
        <taxon>Actinomycetota</taxon>
        <taxon>Actinomycetes</taxon>
        <taxon>Micrococcales</taxon>
        <taxon>Promicromonosporaceae</taxon>
        <taxon>Isoptericola</taxon>
    </lineage>
</organism>
<name>A0ABP4UT27_9MICO</name>
<dbReference type="CDD" id="cd00448">
    <property type="entry name" value="YjgF_YER057c_UK114_family"/>
    <property type="match status" value="1"/>
</dbReference>
<protein>
    <submittedName>
        <fullName evidence="2">RidA family protein</fullName>
    </submittedName>
</protein>
<gene>
    <name evidence="2" type="ORF">GCM10009809_04320</name>
</gene>
<evidence type="ECO:0000313" key="2">
    <source>
        <dbReference type="EMBL" id="GAA1711081.1"/>
    </source>
</evidence>
<dbReference type="PANTHER" id="PTHR11803:SF58">
    <property type="entry name" value="PROTEIN HMF1-RELATED"/>
    <property type="match status" value="1"/>
</dbReference>
<proteinExistence type="inferred from homology"/>